<accession>A0A4Z1K450</accession>
<gene>
    <name evidence="2" type="ORF">BPOR_1580g00010</name>
</gene>
<feature type="compositionally biased region" description="Polar residues" evidence="1">
    <location>
        <begin position="315"/>
        <end position="339"/>
    </location>
</feature>
<name>A0A4Z1K450_9HELO</name>
<feature type="region of interest" description="Disordered" evidence="1">
    <location>
        <begin position="416"/>
        <end position="436"/>
    </location>
</feature>
<organism evidence="2 3">
    <name type="scientific">Botrytis porri</name>
    <dbReference type="NCBI Taxonomy" id="87229"/>
    <lineage>
        <taxon>Eukaryota</taxon>
        <taxon>Fungi</taxon>
        <taxon>Dikarya</taxon>
        <taxon>Ascomycota</taxon>
        <taxon>Pezizomycotina</taxon>
        <taxon>Leotiomycetes</taxon>
        <taxon>Helotiales</taxon>
        <taxon>Sclerotiniaceae</taxon>
        <taxon>Botrytis</taxon>
    </lineage>
</organism>
<dbReference type="Proteomes" id="UP000297280">
    <property type="component" value="Unassembled WGS sequence"/>
</dbReference>
<feature type="compositionally biased region" description="Polar residues" evidence="1">
    <location>
        <begin position="416"/>
        <end position="425"/>
    </location>
</feature>
<keyword evidence="3" id="KW-1185">Reference proteome</keyword>
<dbReference type="EMBL" id="PQXO01001570">
    <property type="protein sequence ID" value="TGO80881.1"/>
    <property type="molecule type" value="Genomic_DNA"/>
</dbReference>
<feature type="compositionally biased region" description="Basic and acidic residues" evidence="1">
    <location>
        <begin position="237"/>
        <end position="251"/>
    </location>
</feature>
<feature type="region of interest" description="Disordered" evidence="1">
    <location>
        <begin position="142"/>
        <end position="170"/>
    </location>
</feature>
<proteinExistence type="predicted"/>
<evidence type="ECO:0000256" key="1">
    <source>
        <dbReference type="SAM" id="MobiDB-lite"/>
    </source>
</evidence>
<feature type="compositionally biased region" description="Basic residues" evidence="1">
    <location>
        <begin position="155"/>
        <end position="170"/>
    </location>
</feature>
<sequence length="436" mass="48959">MSPNPLFTGDNYDGLDAGKGRGTVGMDSNTPRWLARKTRGFTQSIPNWPQARELCSIYQLVFHGPVWTNVRQRVKSQRSPASSSPYRVAKRYTTHSTHNEVNHHENALAQPLVQMPRSPPPAIVAQPATPAPVIRRPRSLPALRGSQIDPGSSLSKHRSVKSIRNGVRKAAPKVTNRRFDRGDPFNRREKSGIKEVNQASLVETGEEDVQELEMGLNSIEARTKMPGNSNVERLLDNIKSDDGRSTLRGEDDQYGYTGPRNESVDPSFRNKPQASTIEPAPIYRAKPHEYKKSSRNVPPPRHENFDRRSIGDSRSGVNPRSNNQGPRSLQQLPVSNNSPRIPYYETAPQSAFPRPYSSTLRNRFTSHSVSRLQIRSPEIAPVSHPDTFSVARPQRVPVGVASYRDTYVIPTLNHTVQESSSFPQQSRHRDTYSTRK</sequence>
<evidence type="ECO:0000313" key="2">
    <source>
        <dbReference type="EMBL" id="TGO80881.1"/>
    </source>
</evidence>
<comment type="caution">
    <text evidence="2">The sequence shown here is derived from an EMBL/GenBank/DDBJ whole genome shotgun (WGS) entry which is preliminary data.</text>
</comment>
<feature type="region of interest" description="Disordered" evidence="1">
    <location>
        <begin position="237"/>
        <end position="357"/>
    </location>
</feature>
<dbReference type="AlphaFoldDB" id="A0A4Z1K450"/>
<feature type="region of interest" description="Disordered" evidence="1">
    <location>
        <begin position="1"/>
        <end position="29"/>
    </location>
</feature>
<feature type="compositionally biased region" description="Basic and acidic residues" evidence="1">
    <location>
        <begin position="427"/>
        <end position="436"/>
    </location>
</feature>
<protein>
    <submittedName>
        <fullName evidence="2">Uncharacterized protein</fullName>
    </submittedName>
</protein>
<reference evidence="2 3" key="1">
    <citation type="submission" date="2017-12" db="EMBL/GenBank/DDBJ databases">
        <title>Comparative genomics of Botrytis spp.</title>
        <authorList>
            <person name="Valero-Jimenez C.A."/>
            <person name="Tapia P."/>
            <person name="Veloso J."/>
            <person name="Silva-Moreno E."/>
            <person name="Staats M."/>
            <person name="Valdes J.H."/>
            <person name="Van Kan J.A.L."/>
        </authorList>
    </citation>
    <scope>NUCLEOTIDE SEQUENCE [LARGE SCALE GENOMIC DNA]</scope>
    <source>
        <strain evidence="2 3">MUCL3349</strain>
    </source>
</reference>
<feature type="compositionally biased region" description="Basic and acidic residues" evidence="1">
    <location>
        <begin position="300"/>
        <end position="311"/>
    </location>
</feature>
<evidence type="ECO:0000313" key="3">
    <source>
        <dbReference type="Proteomes" id="UP000297280"/>
    </source>
</evidence>